<organism evidence="3 4">
    <name type="scientific">Aegilops tauschii subsp. strangulata</name>
    <name type="common">Goatgrass</name>
    <dbReference type="NCBI Taxonomy" id="200361"/>
    <lineage>
        <taxon>Eukaryota</taxon>
        <taxon>Viridiplantae</taxon>
        <taxon>Streptophyta</taxon>
        <taxon>Embryophyta</taxon>
        <taxon>Tracheophyta</taxon>
        <taxon>Spermatophyta</taxon>
        <taxon>Magnoliopsida</taxon>
        <taxon>Liliopsida</taxon>
        <taxon>Poales</taxon>
        <taxon>Poaceae</taxon>
        <taxon>BOP clade</taxon>
        <taxon>Pooideae</taxon>
        <taxon>Triticodae</taxon>
        <taxon>Triticeae</taxon>
        <taxon>Triticinae</taxon>
        <taxon>Aegilops</taxon>
    </lineage>
</organism>
<dbReference type="SUPFAM" id="SSF56672">
    <property type="entry name" value="DNA/RNA polymerases"/>
    <property type="match status" value="1"/>
</dbReference>
<feature type="domain" description="Reverse transcriptase/retrotransposon-derived protein RNase H-like" evidence="2">
    <location>
        <begin position="18"/>
        <end position="112"/>
    </location>
</feature>
<dbReference type="InterPro" id="IPR041577">
    <property type="entry name" value="RT_RNaseH_2"/>
</dbReference>
<dbReference type="AlphaFoldDB" id="A0A453E8A8"/>
<reference evidence="3" key="5">
    <citation type="journal article" date="2021" name="G3 (Bethesda)">
        <title>Aegilops tauschii genome assembly Aet v5.0 features greater sequence contiguity and improved annotation.</title>
        <authorList>
            <person name="Wang L."/>
            <person name="Zhu T."/>
            <person name="Rodriguez J.C."/>
            <person name="Deal K.R."/>
            <person name="Dubcovsky J."/>
            <person name="McGuire P.E."/>
            <person name="Lux T."/>
            <person name="Spannagl M."/>
            <person name="Mayer K.F.X."/>
            <person name="Baldrich P."/>
            <person name="Meyers B.C."/>
            <person name="Huo N."/>
            <person name="Gu Y.Q."/>
            <person name="Zhou H."/>
            <person name="Devos K.M."/>
            <person name="Bennetzen J.L."/>
            <person name="Unver T."/>
            <person name="Budak H."/>
            <person name="Gulick P.J."/>
            <person name="Galiba G."/>
            <person name="Kalapos B."/>
            <person name="Nelson D.R."/>
            <person name="Li P."/>
            <person name="You F.M."/>
            <person name="Luo M.C."/>
            <person name="Dvorak J."/>
        </authorList>
    </citation>
    <scope>NUCLEOTIDE SEQUENCE [LARGE SCALE GENOMIC DNA]</scope>
    <source>
        <strain evidence="3">cv. AL8/78</strain>
    </source>
</reference>
<evidence type="ECO:0000259" key="2">
    <source>
        <dbReference type="Pfam" id="PF17919"/>
    </source>
</evidence>
<dbReference type="CDD" id="cd09274">
    <property type="entry name" value="RNase_HI_RT_Ty3"/>
    <property type="match status" value="1"/>
</dbReference>
<dbReference type="Proteomes" id="UP000015105">
    <property type="component" value="Chromosome 3D"/>
</dbReference>
<keyword evidence="1" id="KW-0511">Multifunctional enzyme</keyword>
<reference evidence="3" key="3">
    <citation type="journal article" date="2017" name="Nature">
        <title>Genome sequence of the progenitor of the wheat D genome Aegilops tauschii.</title>
        <authorList>
            <person name="Luo M.C."/>
            <person name="Gu Y.Q."/>
            <person name="Puiu D."/>
            <person name="Wang H."/>
            <person name="Twardziok S.O."/>
            <person name="Deal K.R."/>
            <person name="Huo N."/>
            <person name="Zhu T."/>
            <person name="Wang L."/>
            <person name="Wang Y."/>
            <person name="McGuire P.E."/>
            <person name="Liu S."/>
            <person name="Long H."/>
            <person name="Ramasamy R.K."/>
            <person name="Rodriguez J.C."/>
            <person name="Van S.L."/>
            <person name="Yuan L."/>
            <person name="Wang Z."/>
            <person name="Xia Z."/>
            <person name="Xiao L."/>
            <person name="Anderson O.D."/>
            <person name="Ouyang S."/>
            <person name="Liang Y."/>
            <person name="Zimin A.V."/>
            <person name="Pertea G."/>
            <person name="Qi P."/>
            <person name="Bennetzen J.L."/>
            <person name="Dai X."/>
            <person name="Dawson M.W."/>
            <person name="Muller H.G."/>
            <person name="Kugler K."/>
            <person name="Rivarola-Duarte L."/>
            <person name="Spannagl M."/>
            <person name="Mayer K.F.X."/>
            <person name="Lu F.H."/>
            <person name="Bevan M.W."/>
            <person name="Leroy P."/>
            <person name="Li P."/>
            <person name="You F.M."/>
            <person name="Sun Q."/>
            <person name="Liu Z."/>
            <person name="Lyons E."/>
            <person name="Wicker T."/>
            <person name="Salzberg S.L."/>
            <person name="Devos K.M."/>
            <person name="Dvorak J."/>
        </authorList>
    </citation>
    <scope>NUCLEOTIDE SEQUENCE [LARGE SCALE GENOMIC DNA]</scope>
    <source>
        <strain evidence="3">cv. AL8/78</strain>
    </source>
</reference>
<name>A0A453E8A8_AEGTS</name>
<accession>A0A453E8A8</accession>
<evidence type="ECO:0000256" key="1">
    <source>
        <dbReference type="ARBA" id="ARBA00023268"/>
    </source>
</evidence>
<dbReference type="InterPro" id="IPR043502">
    <property type="entry name" value="DNA/RNA_pol_sf"/>
</dbReference>
<dbReference type="Gramene" id="AET3Gv20255600.1">
    <property type="protein sequence ID" value="AET3Gv20255600.1"/>
    <property type="gene ID" value="AET3Gv20255600"/>
</dbReference>
<evidence type="ECO:0000313" key="4">
    <source>
        <dbReference type="Proteomes" id="UP000015105"/>
    </source>
</evidence>
<protein>
    <recommendedName>
        <fullName evidence="2">Reverse transcriptase/retrotransposon-derived protein RNase H-like domain-containing protein</fullName>
    </recommendedName>
</protein>
<reference evidence="4" key="1">
    <citation type="journal article" date="2014" name="Science">
        <title>Ancient hybridizations among the ancestral genomes of bread wheat.</title>
        <authorList>
            <consortium name="International Wheat Genome Sequencing Consortium,"/>
            <person name="Marcussen T."/>
            <person name="Sandve S.R."/>
            <person name="Heier L."/>
            <person name="Spannagl M."/>
            <person name="Pfeifer M."/>
            <person name="Jakobsen K.S."/>
            <person name="Wulff B.B."/>
            <person name="Steuernagel B."/>
            <person name="Mayer K.F."/>
            <person name="Olsen O.A."/>
        </authorList>
    </citation>
    <scope>NUCLEOTIDE SEQUENCE [LARGE SCALE GENOMIC DNA]</scope>
    <source>
        <strain evidence="4">cv. AL8/78</strain>
    </source>
</reference>
<dbReference type="EnsemblPlants" id="AET3Gv20255600.1">
    <property type="protein sequence ID" value="AET3Gv20255600.1"/>
    <property type="gene ID" value="AET3Gv20255600"/>
</dbReference>
<dbReference type="Pfam" id="PF17919">
    <property type="entry name" value="RT_RNaseH_2"/>
    <property type="match status" value="1"/>
</dbReference>
<dbReference type="InterPro" id="IPR050951">
    <property type="entry name" value="Retrovirus_Pol_polyprotein"/>
</dbReference>
<dbReference type="InterPro" id="IPR043128">
    <property type="entry name" value="Rev_trsase/Diguanyl_cyclase"/>
</dbReference>
<dbReference type="GO" id="GO:0003824">
    <property type="term" value="F:catalytic activity"/>
    <property type="evidence" value="ECO:0007669"/>
    <property type="project" value="UniProtKB-KW"/>
</dbReference>
<proteinExistence type="predicted"/>
<reference evidence="4" key="2">
    <citation type="journal article" date="2017" name="Nat. Plants">
        <title>The Aegilops tauschii genome reveals multiple impacts of transposons.</title>
        <authorList>
            <person name="Zhao G."/>
            <person name="Zou C."/>
            <person name="Li K."/>
            <person name="Wang K."/>
            <person name="Li T."/>
            <person name="Gao L."/>
            <person name="Zhang X."/>
            <person name="Wang H."/>
            <person name="Yang Z."/>
            <person name="Liu X."/>
            <person name="Jiang W."/>
            <person name="Mao L."/>
            <person name="Kong X."/>
            <person name="Jiao Y."/>
            <person name="Jia J."/>
        </authorList>
    </citation>
    <scope>NUCLEOTIDE SEQUENCE [LARGE SCALE GENOMIC DNA]</scope>
    <source>
        <strain evidence="4">cv. AL8/78</strain>
    </source>
</reference>
<dbReference type="PANTHER" id="PTHR37984:SF5">
    <property type="entry name" value="PROTEIN NYNRIN-LIKE"/>
    <property type="match status" value="1"/>
</dbReference>
<evidence type="ECO:0000313" key="3">
    <source>
        <dbReference type="EnsemblPlants" id="AET3Gv20255600.1"/>
    </source>
</evidence>
<reference evidence="3" key="4">
    <citation type="submission" date="2019-03" db="UniProtKB">
        <authorList>
            <consortium name="EnsemblPlants"/>
        </authorList>
    </citation>
    <scope>IDENTIFICATION</scope>
</reference>
<dbReference type="PANTHER" id="PTHR37984">
    <property type="entry name" value="PROTEIN CBG26694"/>
    <property type="match status" value="1"/>
</dbReference>
<keyword evidence="4" id="KW-1185">Reference proteome</keyword>
<sequence length="159" mass="18122">MICRPLTQLLHKGTVFVWTAETQEAFETLKKSLITAPVLALLNFERPFMVETDACDKGIGAVLQQDEHPIVFLSKALCPKSAGLSTYEKECMAILHAVDQWHSYLQVAEFDIRTDQKSLIHLEEQRLTTVWKHKAFTKLLGLQYRICYKKGEENKAANA</sequence>
<dbReference type="Gene3D" id="3.30.70.270">
    <property type="match status" value="1"/>
</dbReference>